<reference evidence="10 11" key="1">
    <citation type="submission" date="2020-02" db="EMBL/GenBank/DDBJ databases">
        <title>Genome sequence of the type strain CGMCC 1.15528 of Mesorhizobium zhangyense.</title>
        <authorList>
            <person name="Gao J."/>
            <person name="Sun J."/>
        </authorList>
    </citation>
    <scope>NUCLEOTIDE SEQUENCE [LARGE SCALE GENOMIC DNA]</scope>
    <source>
        <strain evidence="10 11">CGMCC 1.15528</strain>
    </source>
</reference>
<evidence type="ECO:0000259" key="9">
    <source>
        <dbReference type="Pfam" id="PF01850"/>
    </source>
</evidence>
<accession>A0A7C9RAT1</accession>
<dbReference type="AlphaFoldDB" id="A0A7C9RAT1"/>
<dbReference type="PANTHER" id="PTHR33653">
    <property type="entry name" value="RIBONUCLEASE VAPC2"/>
    <property type="match status" value="1"/>
</dbReference>
<comment type="cofactor">
    <cofactor evidence="1 8">
        <name>Mg(2+)</name>
        <dbReference type="ChEBI" id="CHEBI:18420"/>
    </cofactor>
</comment>
<evidence type="ECO:0000313" key="11">
    <source>
        <dbReference type="Proteomes" id="UP000481252"/>
    </source>
</evidence>
<dbReference type="HAMAP" id="MF_00265">
    <property type="entry name" value="VapC_Nob1"/>
    <property type="match status" value="1"/>
</dbReference>
<evidence type="ECO:0000256" key="8">
    <source>
        <dbReference type="HAMAP-Rule" id="MF_00265"/>
    </source>
</evidence>
<keyword evidence="5 8" id="KW-0378">Hydrolase</keyword>
<evidence type="ECO:0000256" key="4">
    <source>
        <dbReference type="ARBA" id="ARBA00022723"/>
    </source>
</evidence>
<dbReference type="GO" id="GO:0016787">
    <property type="term" value="F:hydrolase activity"/>
    <property type="evidence" value="ECO:0007669"/>
    <property type="project" value="UniProtKB-KW"/>
</dbReference>
<evidence type="ECO:0000256" key="5">
    <source>
        <dbReference type="ARBA" id="ARBA00022801"/>
    </source>
</evidence>
<proteinExistence type="inferred from homology"/>
<comment type="function">
    <text evidence="8">Toxic component of a toxin-antitoxin (TA) system. An RNase.</text>
</comment>
<dbReference type="PANTHER" id="PTHR33653:SF1">
    <property type="entry name" value="RIBONUCLEASE VAPC2"/>
    <property type="match status" value="1"/>
</dbReference>
<dbReference type="CDD" id="cd09871">
    <property type="entry name" value="PIN_MtVapC28-VapC30-like"/>
    <property type="match status" value="1"/>
</dbReference>
<dbReference type="SUPFAM" id="SSF88723">
    <property type="entry name" value="PIN domain-like"/>
    <property type="match status" value="1"/>
</dbReference>
<organism evidence="10 11">
    <name type="scientific">Mesorhizobium zhangyense</name>
    <dbReference type="NCBI Taxonomy" id="1776730"/>
    <lineage>
        <taxon>Bacteria</taxon>
        <taxon>Pseudomonadati</taxon>
        <taxon>Pseudomonadota</taxon>
        <taxon>Alphaproteobacteria</taxon>
        <taxon>Hyphomicrobiales</taxon>
        <taxon>Phyllobacteriaceae</taxon>
        <taxon>Mesorhizobium</taxon>
    </lineage>
</organism>
<evidence type="ECO:0000256" key="1">
    <source>
        <dbReference type="ARBA" id="ARBA00001946"/>
    </source>
</evidence>
<keyword evidence="2 8" id="KW-1277">Toxin-antitoxin system</keyword>
<comment type="caution">
    <text evidence="10">The sequence shown here is derived from an EMBL/GenBank/DDBJ whole genome shotgun (WGS) entry which is preliminary data.</text>
</comment>
<keyword evidence="6 8" id="KW-0460">Magnesium</keyword>
<dbReference type="Pfam" id="PF01850">
    <property type="entry name" value="PIN"/>
    <property type="match status" value="1"/>
</dbReference>
<dbReference type="EMBL" id="JAAKZG010000013">
    <property type="protein sequence ID" value="NGN44077.1"/>
    <property type="molecule type" value="Genomic_DNA"/>
</dbReference>
<evidence type="ECO:0000256" key="2">
    <source>
        <dbReference type="ARBA" id="ARBA00022649"/>
    </source>
</evidence>
<evidence type="ECO:0000256" key="7">
    <source>
        <dbReference type="ARBA" id="ARBA00038093"/>
    </source>
</evidence>
<dbReference type="Gene3D" id="3.40.50.1010">
    <property type="entry name" value="5'-nuclease"/>
    <property type="match status" value="1"/>
</dbReference>
<feature type="domain" description="PIN" evidence="9">
    <location>
        <begin position="5"/>
        <end position="128"/>
    </location>
</feature>
<dbReference type="GO" id="GO:0000287">
    <property type="term" value="F:magnesium ion binding"/>
    <property type="evidence" value="ECO:0007669"/>
    <property type="project" value="UniProtKB-UniRule"/>
</dbReference>
<gene>
    <name evidence="8" type="primary">vapC</name>
    <name evidence="10" type="ORF">G6N74_23705</name>
</gene>
<evidence type="ECO:0000256" key="6">
    <source>
        <dbReference type="ARBA" id="ARBA00022842"/>
    </source>
</evidence>
<evidence type="ECO:0000256" key="3">
    <source>
        <dbReference type="ARBA" id="ARBA00022722"/>
    </source>
</evidence>
<comment type="similarity">
    <text evidence="7 8">Belongs to the PINc/VapC protein family.</text>
</comment>
<dbReference type="EC" id="3.1.-.-" evidence="8"/>
<dbReference type="GO" id="GO:0004540">
    <property type="term" value="F:RNA nuclease activity"/>
    <property type="evidence" value="ECO:0007669"/>
    <property type="project" value="InterPro"/>
</dbReference>
<keyword evidence="3 8" id="KW-0540">Nuclease</keyword>
<dbReference type="InterPro" id="IPR050556">
    <property type="entry name" value="Type_II_TA_system_RNase"/>
</dbReference>
<keyword evidence="4 8" id="KW-0479">Metal-binding</keyword>
<dbReference type="InterPro" id="IPR002716">
    <property type="entry name" value="PIN_dom"/>
</dbReference>
<name>A0A7C9RAT1_9HYPH</name>
<feature type="binding site" evidence="8">
    <location>
        <position position="103"/>
    </location>
    <ligand>
        <name>Mg(2+)</name>
        <dbReference type="ChEBI" id="CHEBI:18420"/>
    </ligand>
</feature>
<sequence length="142" mass="15695">MSGFVIDTSAIIAILLREHDADHFRLYLDQQLSPMIGVATLHEAYCVSARESFPQKARQVDDLLALVEPEMVAFDLDQLIAARSAYQRYGRGSGHKANLNMGDCFSYALAKTRNLPLLFKGDDFIHTDIEPALKLAPTAGKA</sequence>
<feature type="binding site" evidence="8">
    <location>
        <position position="7"/>
    </location>
    <ligand>
        <name>Mg(2+)</name>
        <dbReference type="ChEBI" id="CHEBI:18420"/>
    </ligand>
</feature>
<dbReference type="Proteomes" id="UP000481252">
    <property type="component" value="Unassembled WGS sequence"/>
</dbReference>
<keyword evidence="8" id="KW-0800">Toxin</keyword>
<evidence type="ECO:0000313" key="10">
    <source>
        <dbReference type="EMBL" id="NGN44077.1"/>
    </source>
</evidence>
<protein>
    <recommendedName>
        <fullName evidence="8">Ribonuclease VapC</fullName>
        <shortName evidence="8">RNase VapC</shortName>
        <ecNumber evidence="8">3.1.-.-</ecNumber>
    </recommendedName>
    <alternativeName>
        <fullName evidence="8">Toxin VapC</fullName>
    </alternativeName>
</protein>
<dbReference type="InterPro" id="IPR022907">
    <property type="entry name" value="VapC_family"/>
</dbReference>
<dbReference type="InterPro" id="IPR029060">
    <property type="entry name" value="PIN-like_dom_sf"/>
</dbReference>
<dbReference type="GO" id="GO:0090729">
    <property type="term" value="F:toxin activity"/>
    <property type="evidence" value="ECO:0007669"/>
    <property type="project" value="UniProtKB-KW"/>
</dbReference>
<keyword evidence="11" id="KW-1185">Reference proteome</keyword>